<reference evidence="3" key="1">
    <citation type="journal article" date="2020" name="Nat. Ecol. Evol.">
        <title>Deeply conserved synteny resolves early events in vertebrate evolution.</title>
        <authorList>
            <person name="Simakov O."/>
            <person name="Marletaz F."/>
            <person name="Yue J.X."/>
            <person name="O'Connell B."/>
            <person name="Jenkins J."/>
            <person name="Brandt A."/>
            <person name="Calef R."/>
            <person name="Tung C.H."/>
            <person name="Huang T.K."/>
            <person name="Schmutz J."/>
            <person name="Satoh N."/>
            <person name="Yu J.K."/>
            <person name="Putnam N.H."/>
            <person name="Green R.E."/>
            <person name="Rokhsar D.S."/>
        </authorList>
    </citation>
    <scope>NUCLEOTIDE SEQUENCE [LARGE SCALE GENOMIC DNA]</scope>
    <source>
        <strain evidence="3">S238N-H82</strain>
    </source>
</reference>
<keyword evidence="2" id="KW-0812">Transmembrane</keyword>
<keyword evidence="2" id="KW-0472">Membrane</keyword>
<dbReference type="OrthoDB" id="445984at2759"/>
<reference evidence="4" key="2">
    <citation type="submission" date="2025-08" db="UniProtKB">
        <authorList>
            <consortium name="RefSeq"/>
        </authorList>
    </citation>
    <scope>IDENTIFICATION</scope>
    <source>
        <strain evidence="4">S238N-H82</strain>
        <tissue evidence="4">Testes</tissue>
    </source>
</reference>
<keyword evidence="3" id="KW-1185">Reference proteome</keyword>
<dbReference type="Proteomes" id="UP000001554">
    <property type="component" value="Chromosome 10"/>
</dbReference>
<evidence type="ECO:0000256" key="1">
    <source>
        <dbReference type="SAM" id="MobiDB-lite"/>
    </source>
</evidence>
<protein>
    <submittedName>
        <fullName evidence="4">Uncharacterized protein LOC118424138</fullName>
    </submittedName>
</protein>
<feature type="region of interest" description="Disordered" evidence="1">
    <location>
        <begin position="98"/>
        <end position="161"/>
    </location>
</feature>
<sequence length="432" mass="46821">MSSDKLKNGDMAFGRPVHVDRRSRIRSAGVQAACTAAVIFSVAALVAVLVQNWYIKELHDRVTSLETLTRDMSSVINSQMANIGSTDAVFGPEDMSPTENGAEMKNKYQPSPSADTTDHGHRARRAANSVTLPFGDCMQGPPGRDGRDGMPGRDVGKDPLDRLDRAGQMAVTAGMVFLVLQASGTVAVTIPTLKGRTRWTTWTAGTERNGRDGRDGVPGSPGPAGPPGNCSCSSNDTEGYKTITEYGSVWERFWWWKAKSSWSSSITDVLQQSYGTCDPGSDYCMGRLPSVLQEDGTELLAKDSRGNVYKWGFDSTNPTAHAAWLAFYGHQETPSGQIYNNMAWMPSVLAGTGPSQPQVSFMYRTENGVKSLLLGDDNCDCYSTLNIGHGMCDAGHDARYGPRGQYGVDALYDPHCNVPVPSIGLELYFNRT</sequence>
<keyword evidence="2" id="KW-1133">Transmembrane helix</keyword>
<dbReference type="AlphaFoldDB" id="A0A9J7LT22"/>
<proteinExistence type="predicted"/>
<evidence type="ECO:0000313" key="4">
    <source>
        <dbReference type="RefSeq" id="XP_035688543.1"/>
    </source>
</evidence>
<gene>
    <name evidence="4" type="primary">LOC118424138</name>
</gene>
<name>A0A9J7LT22_BRAFL</name>
<dbReference type="RefSeq" id="XP_035688543.1">
    <property type="nucleotide sequence ID" value="XM_035832650.1"/>
</dbReference>
<dbReference type="GeneID" id="118424138"/>
<feature type="transmembrane region" description="Helical" evidence="2">
    <location>
        <begin position="30"/>
        <end position="54"/>
    </location>
</feature>
<feature type="compositionally biased region" description="Basic and acidic residues" evidence="1">
    <location>
        <begin position="144"/>
        <end position="161"/>
    </location>
</feature>
<organism evidence="3 4">
    <name type="scientific">Branchiostoma floridae</name>
    <name type="common">Florida lancelet</name>
    <name type="synonym">Amphioxus</name>
    <dbReference type="NCBI Taxonomy" id="7739"/>
    <lineage>
        <taxon>Eukaryota</taxon>
        <taxon>Metazoa</taxon>
        <taxon>Chordata</taxon>
        <taxon>Cephalochordata</taxon>
        <taxon>Leptocardii</taxon>
        <taxon>Amphioxiformes</taxon>
        <taxon>Branchiostomatidae</taxon>
        <taxon>Branchiostoma</taxon>
    </lineage>
</organism>
<accession>A0A9J7LT22</accession>
<evidence type="ECO:0000256" key="2">
    <source>
        <dbReference type="SAM" id="Phobius"/>
    </source>
</evidence>
<feature type="region of interest" description="Disordered" evidence="1">
    <location>
        <begin position="202"/>
        <end position="234"/>
    </location>
</feature>
<dbReference type="KEGG" id="bfo:118424138"/>
<evidence type="ECO:0000313" key="3">
    <source>
        <dbReference type="Proteomes" id="UP000001554"/>
    </source>
</evidence>